<reference evidence="3 4" key="1">
    <citation type="submission" date="2022-12" db="EMBL/GenBank/DDBJ databases">
        <title>Chromosome-level genome of Tegillarca granosa.</title>
        <authorList>
            <person name="Kim J."/>
        </authorList>
    </citation>
    <scope>NUCLEOTIDE SEQUENCE [LARGE SCALE GENOMIC DNA]</scope>
    <source>
        <strain evidence="3">Teg-2019</strain>
        <tissue evidence="3">Adductor muscle</tissue>
    </source>
</reference>
<dbReference type="EMBL" id="JARBDR010000440">
    <property type="protein sequence ID" value="KAJ8312219.1"/>
    <property type="molecule type" value="Genomic_DNA"/>
</dbReference>
<protein>
    <recommendedName>
        <fullName evidence="2">FP protein N-terminal domain-containing protein</fullName>
    </recommendedName>
</protein>
<sequence>MLDDLAREMKNEIKVLKTENNTLRTENENLKANIDELEQYSRRNAKRITGISENENENTDELVKDLAKKLNVDIHDTDKYSSNLLTITLNADLTKRRQALYKAARQFLKEKKVSKVWTWDGKIFLTDINLRKHRIDSHSDLLKFNCETPLYSDSRQNSVSAQGAHGVRG</sequence>
<feature type="domain" description="FP protein N-terminal" evidence="2">
    <location>
        <begin position="48"/>
        <end position="94"/>
    </location>
</feature>
<feature type="coiled-coil region" evidence="1">
    <location>
        <begin position="2"/>
        <end position="47"/>
    </location>
</feature>
<accession>A0ABQ9F4C1</accession>
<comment type="caution">
    <text evidence="3">The sequence shown here is derived from an EMBL/GenBank/DDBJ whole genome shotgun (WGS) entry which is preliminary data.</text>
</comment>
<gene>
    <name evidence="3" type="ORF">KUTeg_009592</name>
</gene>
<keyword evidence="4" id="KW-1185">Reference proteome</keyword>
<evidence type="ECO:0000256" key="1">
    <source>
        <dbReference type="SAM" id="Coils"/>
    </source>
</evidence>
<keyword evidence="1" id="KW-0175">Coiled coil</keyword>
<dbReference type="Proteomes" id="UP001217089">
    <property type="component" value="Unassembled WGS sequence"/>
</dbReference>
<evidence type="ECO:0000313" key="3">
    <source>
        <dbReference type="EMBL" id="KAJ8312219.1"/>
    </source>
</evidence>
<dbReference type="InterPro" id="IPR004941">
    <property type="entry name" value="FP_N"/>
</dbReference>
<organism evidence="3 4">
    <name type="scientific">Tegillarca granosa</name>
    <name type="common">Malaysian cockle</name>
    <name type="synonym">Anadara granosa</name>
    <dbReference type="NCBI Taxonomy" id="220873"/>
    <lineage>
        <taxon>Eukaryota</taxon>
        <taxon>Metazoa</taxon>
        <taxon>Spiralia</taxon>
        <taxon>Lophotrochozoa</taxon>
        <taxon>Mollusca</taxon>
        <taxon>Bivalvia</taxon>
        <taxon>Autobranchia</taxon>
        <taxon>Pteriomorphia</taxon>
        <taxon>Arcoida</taxon>
        <taxon>Arcoidea</taxon>
        <taxon>Arcidae</taxon>
        <taxon>Tegillarca</taxon>
    </lineage>
</organism>
<name>A0ABQ9F4C1_TEGGR</name>
<evidence type="ECO:0000259" key="2">
    <source>
        <dbReference type="Pfam" id="PF03258"/>
    </source>
</evidence>
<evidence type="ECO:0000313" key="4">
    <source>
        <dbReference type="Proteomes" id="UP001217089"/>
    </source>
</evidence>
<dbReference type="Pfam" id="PF03258">
    <property type="entry name" value="Baculo_FP"/>
    <property type="match status" value="1"/>
</dbReference>
<proteinExistence type="predicted"/>